<name>A0A8H6JML8_9PEZI</name>
<keyword evidence="2" id="KW-1185">Reference proteome</keyword>
<evidence type="ECO:0000313" key="1">
    <source>
        <dbReference type="EMBL" id="KAF6815638.1"/>
    </source>
</evidence>
<gene>
    <name evidence="1" type="ORF">CMUS01_12411</name>
</gene>
<proteinExistence type="predicted"/>
<dbReference type="AlphaFoldDB" id="A0A8H6JML8"/>
<organism evidence="1 2">
    <name type="scientific">Colletotrichum musicola</name>
    <dbReference type="NCBI Taxonomy" id="2175873"/>
    <lineage>
        <taxon>Eukaryota</taxon>
        <taxon>Fungi</taxon>
        <taxon>Dikarya</taxon>
        <taxon>Ascomycota</taxon>
        <taxon>Pezizomycotina</taxon>
        <taxon>Sordariomycetes</taxon>
        <taxon>Hypocreomycetidae</taxon>
        <taxon>Glomerellales</taxon>
        <taxon>Glomerellaceae</taxon>
        <taxon>Colletotrichum</taxon>
        <taxon>Colletotrichum orchidearum species complex</taxon>
    </lineage>
</organism>
<sequence>MGAATSFFRVCLREEVVGGTPPIVALNHGVFHQVCPSPREAIGITTASTHTPSHIKLSVTLPLYFGAPSGQDFVPGHSRAFEMSLIMGADLATGNRQLFRKTQGFPKGMDVMSRWKTISESVYPGGYLRSTVVARLSLASSLKTFFTS</sequence>
<dbReference type="EMBL" id="WIGM01000696">
    <property type="protein sequence ID" value="KAF6815638.1"/>
    <property type="molecule type" value="Genomic_DNA"/>
</dbReference>
<accession>A0A8H6JML8</accession>
<dbReference type="Proteomes" id="UP000639643">
    <property type="component" value="Unassembled WGS sequence"/>
</dbReference>
<comment type="caution">
    <text evidence="1">The sequence shown here is derived from an EMBL/GenBank/DDBJ whole genome shotgun (WGS) entry which is preliminary data.</text>
</comment>
<protein>
    <submittedName>
        <fullName evidence="1">Uncharacterized protein</fullName>
    </submittedName>
</protein>
<reference evidence="1" key="1">
    <citation type="journal article" date="2020" name="Phytopathology">
        <title>Genome Sequence Resources of Colletotrichum truncatum, C. plurivorum, C. musicola, and C. sojae: Four Species Pathogenic to Soybean (Glycine max).</title>
        <authorList>
            <person name="Rogerio F."/>
            <person name="Boufleur T.R."/>
            <person name="Ciampi-Guillardi M."/>
            <person name="Sukno S.A."/>
            <person name="Thon M.R."/>
            <person name="Massola Junior N.S."/>
            <person name="Baroncelli R."/>
        </authorList>
    </citation>
    <scope>NUCLEOTIDE SEQUENCE</scope>
    <source>
        <strain evidence="1">LFN0074</strain>
    </source>
</reference>
<evidence type="ECO:0000313" key="2">
    <source>
        <dbReference type="Proteomes" id="UP000639643"/>
    </source>
</evidence>